<protein>
    <submittedName>
        <fullName evidence="2">DUF58 domain-containing protein</fullName>
    </submittedName>
</protein>
<dbReference type="PANTHER" id="PTHR34351:SF1">
    <property type="entry name" value="SLR1927 PROTEIN"/>
    <property type="match status" value="1"/>
</dbReference>
<gene>
    <name evidence="2" type="ORF">ENH14_01595</name>
</gene>
<evidence type="ECO:0000259" key="1">
    <source>
        <dbReference type="Pfam" id="PF01882"/>
    </source>
</evidence>
<dbReference type="Proteomes" id="UP000886381">
    <property type="component" value="Unassembled WGS sequence"/>
</dbReference>
<name>A0A7V0Q5Q2_UNCW3</name>
<feature type="domain" description="DUF58" evidence="1">
    <location>
        <begin position="161"/>
        <end position="253"/>
    </location>
</feature>
<dbReference type="PANTHER" id="PTHR34351">
    <property type="entry name" value="SLR1927 PROTEIN-RELATED"/>
    <property type="match status" value="1"/>
</dbReference>
<sequence length="258" mass="29289">ILAFLLALMALSGFVSFLNMAGLSILYVTYDEIYAKTPGYIKISIKNSKSFPSFLLFVGFKPEIADLHSPILYIPPKSEKNVSIRVYYTNRGPWGLNSVYLYSPFPFGFTWRFKKLKAKASILVFPHIIHISGSVEEFLRAENGFISSSTREGTGGDFLGLREYRRGDPAYRIYWKKHKKEGDLYIKQFLDEGNKKIILHISENASEKLIERTASIACRLLEQGSLVGLKTDRDFIPPSTGRLQKLEILKTLALLGYD</sequence>
<accession>A0A7V0Q5Q2</accession>
<organism evidence="2">
    <name type="scientific">candidate division WOR-3 bacterium</name>
    <dbReference type="NCBI Taxonomy" id="2052148"/>
    <lineage>
        <taxon>Bacteria</taxon>
        <taxon>Bacteria division WOR-3</taxon>
    </lineage>
</organism>
<dbReference type="EMBL" id="DRDR01000070">
    <property type="protein sequence ID" value="HDL60128.1"/>
    <property type="molecule type" value="Genomic_DNA"/>
</dbReference>
<evidence type="ECO:0000313" key="2">
    <source>
        <dbReference type="EMBL" id="HDL60128.1"/>
    </source>
</evidence>
<dbReference type="InterPro" id="IPR002881">
    <property type="entry name" value="DUF58"/>
</dbReference>
<dbReference type="Pfam" id="PF01882">
    <property type="entry name" value="DUF58"/>
    <property type="match status" value="1"/>
</dbReference>
<reference evidence="2" key="1">
    <citation type="journal article" date="2020" name="mSystems">
        <title>Genome- and Community-Level Interaction Insights into Carbon Utilization and Element Cycling Functions of Hydrothermarchaeota in Hydrothermal Sediment.</title>
        <authorList>
            <person name="Zhou Z."/>
            <person name="Liu Y."/>
            <person name="Xu W."/>
            <person name="Pan J."/>
            <person name="Luo Z.H."/>
            <person name="Li M."/>
        </authorList>
    </citation>
    <scope>NUCLEOTIDE SEQUENCE [LARGE SCALE GENOMIC DNA]</scope>
    <source>
        <strain evidence="2">HyVt-28</strain>
    </source>
</reference>
<feature type="non-terminal residue" evidence="2">
    <location>
        <position position="1"/>
    </location>
</feature>
<proteinExistence type="predicted"/>
<comment type="caution">
    <text evidence="2">The sequence shown here is derived from an EMBL/GenBank/DDBJ whole genome shotgun (WGS) entry which is preliminary data.</text>
</comment>
<dbReference type="AlphaFoldDB" id="A0A7V0Q5Q2"/>